<keyword evidence="1" id="KW-0175">Coiled coil</keyword>
<proteinExistence type="predicted"/>
<reference evidence="2 3" key="1">
    <citation type="journal article" date="2016" name="Mol. Biol. Evol.">
        <title>Comparative Genomics of Early-Diverging Mushroom-Forming Fungi Provides Insights into the Origins of Lignocellulose Decay Capabilities.</title>
        <authorList>
            <person name="Nagy L.G."/>
            <person name="Riley R."/>
            <person name="Tritt A."/>
            <person name="Adam C."/>
            <person name="Daum C."/>
            <person name="Floudas D."/>
            <person name="Sun H."/>
            <person name="Yadav J.S."/>
            <person name="Pangilinan J."/>
            <person name="Larsson K.H."/>
            <person name="Matsuura K."/>
            <person name="Barry K."/>
            <person name="Labutti K."/>
            <person name="Kuo R."/>
            <person name="Ohm R.A."/>
            <person name="Bhattacharya S.S."/>
            <person name="Shirouzu T."/>
            <person name="Yoshinaga Y."/>
            <person name="Martin F.M."/>
            <person name="Grigoriev I.V."/>
            <person name="Hibbett D.S."/>
        </authorList>
    </citation>
    <scope>NUCLEOTIDE SEQUENCE [LARGE SCALE GENOMIC DNA]</scope>
    <source>
        <strain evidence="2 3">L-15889</strain>
    </source>
</reference>
<protein>
    <submittedName>
        <fullName evidence="2">Uncharacterized protein</fullName>
    </submittedName>
</protein>
<organism evidence="2 3">
    <name type="scientific">Daedalea quercina L-15889</name>
    <dbReference type="NCBI Taxonomy" id="1314783"/>
    <lineage>
        <taxon>Eukaryota</taxon>
        <taxon>Fungi</taxon>
        <taxon>Dikarya</taxon>
        <taxon>Basidiomycota</taxon>
        <taxon>Agaricomycotina</taxon>
        <taxon>Agaricomycetes</taxon>
        <taxon>Polyporales</taxon>
        <taxon>Fomitopsis</taxon>
    </lineage>
</organism>
<dbReference type="EMBL" id="KV429153">
    <property type="protein sequence ID" value="KZT63854.1"/>
    <property type="molecule type" value="Genomic_DNA"/>
</dbReference>
<name>A0A165L0Z1_9APHY</name>
<keyword evidence="3" id="KW-1185">Reference proteome</keyword>
<feature type="coiled-coil region" evidence="1">
    <location>
        <begin position="26"/>
        <end position="53"/>
    </location>
</feature>
<accession>A0A165L0Z1</accession>
<evidence type="ECO:0000313" key="2">
    <source>
        <dbReference type="EMBL" id="KZT63854.1"/>
    </source>
</evidence>
<dbReference type="AlphaFoldDB" id="A0A165L0Z1"/>
<evidence type="ECO:0000256" key="1">
    <source>
        <dbReference type="SAM" id="Coils"/>
    </source>
</evidence>
<evidence type="ECO:0000313" key="3">
    <source>
        <dbReference type="Proteomes" id="UP000076727"/>
    </source>
</evidence>
<gene>
    <name evidence="2" type="ORF">DAEQUDRAFT_741671</name>
</gene>
<sequence length="152" mass="17058">MAPSSQNLPTMTAASGQPQVGTLDALTEVRAENAVLKQSNMALEEEIQLLKEEQSHRRHSRKCGYCCLISLFGRPAELFKEYDCCILADDLNDKSEQAESKPHSQAANCTYRAWEMLRRTNPEVVQELNEEDISPGQIQQVFSDLWEGGNQA</sequence>
<dbReference type="Proteomes" id="UP000076727">
    <property type="component" value="Unassembled WGS sequence"/>
</dbReference>